<evidence type="ECO:0000313" key="3">
    <source>
        <dbReference type="EMBL" id="KAJ3497081.1"/>
    </source>
</evidence>
<dbReference type="AlphaFoldDB" id="A0A9W8JUA3"/>
<feature type="coiled-coil region" evidence="1">
    <location>
        <begin position="94"/>
        <end position="121"/>
    </location>
</feature>
<accession>A0A9W8JUA3</accession>
<gene>
    <name evidence="3" type="ORF">NLJ89_g10398</name>
</gene>
<keyword evidence="4" id="KW-1185">Reference proteome</keyword>
<dbReference type="Proteomes" id="UP001148786">
    <property type="component" value="Unassembled WGS sequence"/>
</dbReference>
<organism evidence="3 4">
    <name type="scientific">Agrocybe chaxingu</name>
    <dbReference type="NCBI Taxonomy" id="84603"/>
    <lineage>
        <taxon>Eukaryota</taxon>
        <taxon>Fungi</taxon>
        <taxon>Dikarya</taxon>
        <taxon>Basidiomycota</taxon>
        <taxon>Agaricomycotina</taxon>
        <taxon>Agaricomycetes</taxon>
        <taxon>Agaricomycetidae</taxon>
        <taxon>Agaricales</taxon>
        <taxon>Agaricineae</taxon>
        <taxon>Strophariaceae</taxon>
        <taxon>Agrocybe</taxon>
    </lineage>
</organism>
<feature type="region of interest" description="Disordered" evidence="2">
    <location>
        <begin position="202"/>
        <end position="224"/>
    </location>
</feature>
<keyword evidence="1" id="KW-0175">Coiled coil</keyword>
<comment type="caution">
    <text evidence="3">The sequence shown here is derived from an EMBL/GenBank/DDBJ whole genome shotgun (WGS) entry which is preliminary data.</text>
</comment>
<reference evidence="3" key="1">
    <citation type="submission" date="2022-07" db="EMBL/GenBank/DDBJ databases">
        <title>Genome Sequence of Agrocybe chaxingu.</title>
        <authorList>
            <person name="Buettner E."/>
        </authorList>
    </citation>
    <scope>NUCLEOTIDE SEQUENCE</scope>
    <source>
        <strain evidence="3">MP-N11</strain>
    </source>
</reference>
<name>A0A9W8JUA3_9AGAR</name>
<dbReference type="EMBL" id="JANKHO010001891">
    <property type="protein sequence ID" value="KAJ3497081.1"/>
    <property type="molecule type" value="Genomic_DNA"/>
</dbReference>
<evidence type="ECO:0000256" key="2">
    <source>
        <dbReference type="SAM" id="MobiDB-lite"/>
    </source>
</evidence>
<evidence type="ECO:0000256" key="1">
    <source>
        <dbReference type="SAM" id="Coils"/>
    </source>
</evidence>
<evidence type="ECO:0000313" key="4">
    <source>
        <dbReference type="Proteomes" id="UP001148786"/>
    </source>
</evidence>
<protein>
    <submittedName>
        <fullName evidence="3">Uncharacterized protein</fullName>
    </submittedName>
</protein>
<proteinExistence type="predicted"/>
<sequence length="248" mass="27403">MFGLRSVFRFSKKEKKSTEAIAPLPPDWPSSLHSKCSVPTCLFPNPPQAAEGRYNCQGGFRGFECQGTYYVSASRAHAMVKKHVFQTRRATDVKLKAQKALEAHRQQLIKAQKAMAEAKALAATTYDLEVTCEPPKQSRHTKDLPPIPGLSQRRKQLRLATGHFTRTPYDSTPSVITIPSGHGQRILRSCLHRLLTGEHTVVPALHGNHPTPARTTPGSMDLPIRPPSSDPFACLTPPSSAPSFLIWH</sequence>
<dbReference type="OrthoDB" id="3068336at2759"/>